<evidence type="ECO:0000313" key="2">
    <source>
        <dbReference type="Proteomes" id="UP000192596"/>
    </source>
</evidence>
<organism evidence="1 2">
    <name type="scientific">Cryoendolithus antarcticus</name>
    <dbReference type="NCBI Taxonomy" id="1507870"/>
    <lineage>
        <taxon>Eukaryota</taxon>
        <taxon>Fungi</taxon>
        <taxon>Dikarya</taxon>
        <taxon>Ascomycota</taxon>
        <taxon>Pezizomycotina</taxon>
        <taxon>Dothideomycetes</taxon>
        <taxon>Dothideomycetidae</taxon>
        <taxon>Cladosporiales</taxon>
        <taxon>Cladosporiaceae</taxon>
        <taxon>Cryoendolithus</taxon>
    </lineage>
</organism>
<evidence type="ECO:0000313" key="1">
    <source>
        <dbReference type="EMBL" id="OQN95211.1"/>
    </source>
</evidence>
<proteinExistence type="predicted"/>
<comment type="caution">
    <text evidence="1">The sequence shown here is derived from an EMBL/GenBank/DDBJ whole genome shotgun (WGS) entry which is preliminary data.</text>
</comment>
<sequence length="226" mass="25239">MQTAEDMFLWVSLVCKRLEEVHADKVFHTLHETPPGLETLYSRIFFKLNQGDSSMVKRYIRMLKVMMMAIRPLAVVEVESATVLGREEVLSVDVVERYASSIERPGNSGEFVHQSARDYLAGTRGESPLEAYESYGHDDIALTSIAVLEEHRKANPLNLPCPDSTWTAAEPTEIKEKNELLTKVEYATTFCTQHIDSAGPSGLVDGIHAEGGQVDAPLSINFLEWL</sequence>
<dbReference type="EMBL" id="NAJO01000128">
    <property type="protein sequence ID" value="OQN95211.1"/>
    <property type="molecule type" value="Genomic_DNA"/>
</dbReference>
<protein>
    <submittedName>
        <fullName evidence="1">Uncharacterized protein</fullName>
    </submittedName>
</protein>
<reference evidence="2" key="1">
    <citation type="submission" date="2017-03" db="EMBL/GenBank/DDBJ databases">
        <title>Genomes of endolithic fungi from Antarctica.</title>
        <authorList>
            <person name="Coleine C."/>
            <person name="Masonjones S."/>
            <person name="Stajich J.E."/>
        </authorList>
    </citation>
    <scope>NUCLEOTIDE SEQUENCE [LARGE SCALE GENOMIC DNA]</scope>
    <source>
        <strain evidence="2">CCFEE 5527</strain>
    </source>
</reference>
<dbReference type="PANTHER" id="PTHR10039:SF14">
    <property type="entry name" value="NACHT DOMAIN-CONTAINING PROTEIN"/>
    <property type="match status" value="1"/>
</dbReference>
<dbReference type="InParanoid" id="A0A1V8S8Q5"/>
<dbReference type="OrthoDB" id="538223at2759"/>
<name>A0A1V8S8Q5_9PEZI</name>
<dbReference type="PANTHER" id="PTHR10039">
    <property type="entry name" value="AMELOGENIN"/>
    <property type="match status" value="1"/>
</dbReference>
<gene>
    <name evidence="1" type="ORF">B0A48_18749</name>
</gene>
<accession>A0A1V8S8Q5</accession>
<dbReference type="AlphaFoldDB" id="A0A1V8S8Q5"/>
<dbReference type="Proteomes" id="UP000192596">
    <property type="component" value="Unassembled WGS sequence"/>
</dbReference>
<keyword evidence="2" id="KW-1185">Reference proteome</keyword>